<proteinExistence type="predicted"/>
<evidence type="ECO:0000259" key="9">
    <source>
        <dbReference type="Pfam" id="PF10659"/>
    </source>
</evidence>
<evidence type="ECO:0000256" key="2">
    <source>
        <dbReference type="ARBA" id="ARBA00004609"/>
    </source>
</evidence>
<feature type="domain" description="Trypanosome variant surface glycoprotein C-terminal" evidence="9">
    <location>
        <begin position="433"/>
        <end position="522"/>
    </location>
</feature>
<evidence type="ECO:0000256" key="4">
    <source>
        <dbReference type="ARBA" id="ARBA00022622"/>
    </source>
</evidence>
<sequence>MAIHTTELLTAIMMLPLQQATGEASFGQAGDEVANRCDEAQFFAALAAELRAETARRQTAIADLRKHEDLWQLAALYHEGTPTSRVFRALADLAAQLAGEAEASEPTVRTAVNDFCGAANRIAGALVAAETVAKQTFALEETPAQPAQPNAITLNLAGKPGSQTGCNTLKLDGKTKGNKPLELHKITKLKITNPSRFKEQLTSLRLNLEGCNAAGDTCDSGTGTVFLTTAHAKSLVKLHASAGSLAFKVKASTLTAAGYDASSTTPIGQTDEDGTKCRDNVATEDDYIPPADKLAHYLCLALGHLRTKITDLNNIDGNALAGNSKFLTIANNLLQPSGKPTNLDENSNKEALEKIIKQTYTTDSSTFKNNFVETPGRIDLTYGVGSPPPKATLQNLAGTAAAVAARSYLQGTNYIKQLAISQKVDAEKRNKGCSKQLKKTDCKDSEGCKWTNDKEETGNHCKAKNDGEGVKSEEKKEEKCAEKLEDICKKETGCKWDGKECKDFNFLNRKFALSMASAFVSFYHFTTLSISDQFY</sequence>
<accession>A0A1J0R6J8</accession>
<evidence type="ECO:0000313" key="10">
    <source>
        <dbReference type="EMBL" id="APD73494.1"/>
    </source>
</evidence>
<keyword evidence="5" id="KW-0472">Membrane</keyword>
<keyword evidence="3" id="KW-1003">Cell membrane</keyword>
<name>A0A1J0R6J8_9TRYP</name>
<evidence type="ECO:0000256" key="8">
    <source>
        <dbReference type="SAM" id="SignalP"/>
    </source>
</evidence>
<dbReference type="EMBL" id="KX699538">
    <property type="protein sequence ID" value="APD73494.1"/>
    <property type="molecule type" value="Genomic_DNA"/>
</dbReference>
<evidence type="ECO:0000256" key="5">
    <source>
        <dbReference type="ARBA" id="ARBA00023136"/>
    </source>
</evidence>
<organism evidence="10">
    <name type="scientific">Trypanosoma brucei</name>
    <dbReference type="NCBI Taxonomy" id="5691"/>
    <lineage>
        <taxon>Eukaryota</taxon>
        <taxon>Discoba</taxon>
        <taxon>Euglenozoa</taxon>
        <taxon>Kinetoplastea</taxon>
        <taxon>Metakinetoplastina</taxon>
        <taxon>Trypanosomatida</taxon>
        <taxon>Trypanosomatidae</taxon>
        <taxon>Trypanosoma</taxon>
    </lineage>
</organism>
<keyword evidence="4" id="KW-0336">GPI-anchor</keyword>
<evidence type="ECO:0000256" key="3">
    <source>
        <dbReference type="ARBA" id="ARBA00022475"/>
    </source>
</evidence>
<evidence type="ECO:0000256" key="7">
    <source>
        <dbReference type="ARBA" id="ARBA00023288"/>
    </source>
</evidence>
<feature type="chain" id="PRO_5012746245" evidence="8">
    <location>
        <begin position="23"/>
        <end position="535"/>
    </location>
</feature>
<keyword evidence="8" id="KW-0732">Signal</keyword>
<evidence type="ECO:0000256" key="1">
    <source>
        <dbReference type="ARBA" id="ARBA00002523"/>
    </source>
</evidence>
<dbReference type="InterPro" id="IPR019609">
    <property type="entry name" value="Variant_surf_glycoprt_trypan_C"/>
</dbReference>
<keyword evidence="6" id="KW-0325">Glycoprotein</keyword>
<feature type="signal peptide" evidence="8">
    <location>
        <begin position="1"/>
        <end position="22"/>
    </location>
</feature>
<keyword evidence="7" id="KW-0449">Lipoprotein</keyword>
<dbReference type="GO" id="GO:0005886">
    <property type="term" value="C:plasma membrane"/>
    <property type="evidence" value="ECO:0007669"/>
    <property type="project" value="UniProtKB-SubCell"/>
</dbReference>
<reference evidence="10" key="1">
    <citation type="submission" date="2016-08" db="EMBL/GenBank/DDBJ databases">
        <title>VSG repertoire of Trypanosoma brucei EATRO 1125.</title>
        <authorList>
            <person name="Cross G.A."/>
        </authorList>
    </citation>
    <scope>NUCLEOTIDE SEQUENCE</scope>
    <source>
        <strain evidence="10">EATRO 1125</strain>
    </source>
</reference>
<dbReference type="GO" id="GO:0098552">
    <property type="term" value="C:side of membrane"/>
    <property type="evidence" value="ECO:0007669"/>
    <property type="project" value="UniProtKB-KW"/>
</dbReference>
<dbReference type="VEuPathDB" id="TriTrypDB:Tb427_000216300"/>
<dbReference type="VEuPathDB" id="TriTrypDB:Tb1125.Tb10.v4.0054"/>
<comment type="subcellular location">
    <subcellularLocation>
        <location evidence="2">Cell membrane</location>
        <topology evidence="2">Lipid-anchor</topology>
        <topology evidence="2">GPI-anchor</topology>
    </subcellularLocation>
</comment>
<evidence type="ECO:0000256" key="6">
    <source>
        <dbReference type="ARBA" id="ARBA00023180"/>
    </source>
</evidence>
<dbReference type="Pfam" id="PF10659">
    <property type="entry name" value="Trypan_glycop_C"/>
    <property type="match status" value="1"/>
</dbReference>
<dbReference type="SUPFAM" id="SSF58087">
    <property type="entry name" value="Variant surface glycoprotein (N-terminal domain)"/>
    <property type="match status" value="1"/>
</dbReference>
<dbReference type="AlphaFoldDB" id="A0A1J0R6J8"/>
<comment type="function">
    <text evidence="1">VSG forms a coat on the surface of the parasite. The trypanosome evades the immune response of the host by expressing a series of antigenically distinct VSGs from an estimated 1000 VSG genes.</text>
</comment>
<dbReference type="VEuPathDB" id="TriTrypDB:Tb10.v4.0054"/>
<protein>
    <submittedName>
        <fullName evidence="10">Variant surface glycoprotein 1125.1260</fullName>
    </submittedName>
</protein>